<comment type="pathway">
    <text evidence="2">Glycolipid biosynthesis; glycosylphosphatidylinositol-anchor biosynthesis.</text>
</comment>
<feature type="transmembrane region" description="Helical" evidence="11">
    <location>
        <begin position="665"/>
        <end position="684"/>
    </location>
</feature>
<keyword evidence="5 13" id="KW-0808">Transferase</keyword>
<keyword evidence="7" id="KW-0256">Endoplasmic reticulum</keyword>
<reference evidence="14" key="2">
    <citation type="submission" date="2019-10" db="EMBL/GenBank/DDBJ databases">
        <title>A de novo genome assembly of a pear dwarfing rootstock.</title>
        <authorList>
            <person name="Wang F."/>
            <person name="Wang J."/>
            <person name="Li S."/>
            <person name="Zhang Y."/>
            <person name="Fang M."/>
            <person name="Ma L."/>
            <person name="Zhao Y."/>
            <person name="Jiang S."/>
        </authorList>
    </citation>
    <scope>NUCLEOTIDE SEQUENCE [LARGE SCALE GENOMIC DNA]</scope>
</reference>
<name>A0A5N5GPR8_9ROSA</name>
<dbReference type="OrthoDB" id="272139at2759"/>
<dbReference type="GO" id="GO:0051267">
    <property type="term" value="F:CP2 mannose-ethanolamine phosphotransferase activity"/>
    <property type="evidence" value="ECO:0007669"/>
    <property type="project" value="TreeGrafter"/>
</dbReference>
<comment type="similarity">
    <text evidence="3">Belongs to the PIGG/PIGN/PIGO family. PIGG subfamily.</text>
</comment>
<evidence type="ECO:0000259" key="12">
    <source>
        <dbReference type="Pfam" id="PF19316"/>
    </source>
</evidence>
<comment type="caution">
    <text evidence="13">The sequence shown here is derived from an EMBL/GenBank/DDBJ whole genome shotgun (WGS) entry which is preliminary data.</text>
</comment>
<dbReference type="Pfam" id="PF19316">
    <property type="entry name" value="PIGO_PIGG"/>
    <property type="match status" value="1"/>
</dbReference>
<keyword evidence="8 11" id="KW-1133">Transmembrane helix</keyword>
<dbReference type="Proteomes" id="UP000327157">
    <property type="component" value="Chromosome 15"/>
</dbReference>
<evidence type="ECO:0000256" key="11">
    <source>
        <dbReference type="SAM" id="Phobius"/>
    </source>
</evidence>
<proteinExistence type="inferred from homology"/>
<keyword evidence="10" id="KW-0325">Glycoprotein</keyword>
<feature type="transmembrane region" description="Helical" evidence="11">
    <location>
        <begin position="815"/>
        <end position="835"/>
    </location>
</feature>
<evidence type="ECO:0000256" key="1">
    <source>
        <dbReference type="ARBA" id="ARBA00004477"/>
    </source>
</evidence>
<feature type="transmembrane region" description="Helical" evidence="11">
    <location>
        <begin position="479"/>
        <end position="501"/>
    </location>
</feature>
<evidence type="ECO:0000256" key="6">
    <source>
        <dbReference type="ARBA" id="ARBA00022692"/>
    </source>
</evidence>
<dbReference type="SUPFAM" id="SSF53649">
    <property type="entry name" value="Alkaline phosphatase-like"/>
    <property type="match status" value="1"/>
</dbReference>
<feature type="transmembrane region" description="Helical" evidence="11">
    <location>
        <begin position="899"/>
        <end position="925"/>
    </location>
</feature>
<evidence type="ECO:0000256" key="9">
    <source>
        <dbReference type="ARBA" id="ARBA00023136"/>
    </source>
</evidence>
<reference evidence="13 14" key="3">
    <citation type="submission" date="2019-11" db="EMBL/GenBank/DDBJ databases">
        <title>A de novo genome assembly of a pear dwarfing rootstock.</title>
        <authorList>
            <person name="Wang F."/>
            <person name="Wang J."/>
            <person name="Li S."/>
            <person name="Zhang Y."/>
            <person name="Fang M."/>
            <person name="Ma L."/>
            <person name="Zhao Y."/>
            <person name="Jiang S."/>
        </authorList>
    </citation>
    <scope>NUCLEOTIDE SEQUENCE [LARGE SCALE GENOMIC DNA]</scope>
    <source>
        <strain evidence="13">S2</strain>
        <tissue evidence="13">Leaf</tissue>
    </source>
</reference>
<dbReference type="InterPro" id="IPR017850">
    <property type="entry name" value="Alkaline_phosphatase_core_sf"/>
</dbReference>
<evidence type="ECO:0000256" key="5">
    <source>
        <dbReference type="ARBA" id="ARBA00022679"/>
    </source>
</evidence>
<feature type="transmembrane region" description="Helical" evidence="11">
    <location>
        <begin position="12"/>
        <end position="32"/>
    </location>
</feature>
<reference evidence="13 14" key="1">
    <citation type="submission" date="2019-09" db="EMBL/GenBank/DDBJ databases">
        <authorList>
            <person name="Ou C."/>
        </authorList>
    </citation>
    <scope>NUCLEOTIDE SEQUENCE [LARGE SCALE GENOMIC DNA]</scope>
    <source>
        <strain evidence="13">S2</strain>
        <tissue evidence="13">Leaf</tissue>
    </source>
</reference>
<accession>A0A5N5GPR8</accession>
<dbReference type="PANTHER" id="PTHR23072:SF0">
    <property type="entry name" value="GPI ETHANOLAMINE PHOSPHATE TRANSFERASE 2"/>
    <property type="match status" value="1"/>
</dbReference>
<feature type="transmembrane region" description="Helical" evidence="11">
    <location>
        <begin position="522"/>
        <end position="545"/>
    </location>
</feature>
<dbReference type="Gene3D" id="3.40.720.10">
    <property type="entry name" value="Alkaline Phosphatase, subunit A"/>
    <property type="match status" value="1"/>
</dbReference>
<evidence type="ECO:0000313" key="13">
    <source>
        <dbReference type="EMBL" id="KAB2617539.1"/>
    </source>
</evidence>
<protein>
    <submittedName>
        <fullName evidence="13">GPI ethanolamine phosphate transferase 2</fullName>
    </submittedName>
</protein>
<dbReference type="UniPathway" id="UPA00196"/>
<dbReference type="PANTHER" id="PTHR23072">
    <property type="entry name" value="PHOSPHATIDYLINOSITOL GLYCAN-RELATED"/>
    <property type="match status" value="1"/>
</dbReference>
<organism evidence="13 14">
    <name type="scientific">Pyrus ussuriensis x Pyrus communis</name>
    <dbReference type="NCBI Taxonomy" id="2448454"/>
    <lineage>
        <taxon>Eukaryota</taxon>
        <taxon>Viridiplantae</taxon>
        <taxon>Streptophyta</taxon>
        <taxon>Embryophyta</taxon>
        <taxon>Tracheophyta</taxon>
        <taxon>Spermatophyta</taxon>
        <taxon>Magnoliopsida</taxon>
        <taxon>eudicotyledons</taxon>
        <taxon>Gunneridae</taxon>
        <taxon>Pentapetalae</taxon>
        <taxon>rosids</taxon>
        <taxon>fabids</taxon>
        <taxon>Rosales</taxon>
        <taxon>Rosaceae</taxon>
        <taxon>Amygdaloideae</taxon>
        <taxon>Maleae</taxon>
        <taxon>Pyrus</taxon>
    </lineage>
</organism>
<evidence type="ECO:0000256" key="10">
    <source>
        <dbReference type="ARBA" id="ARBA00023180"/>
    </source>
</evidence>
<sequence>MPWLTCTKLTLFTIAGVAIQMVGLSIFVFGFFPVKPTLPGHSGSESFRAPQCDLVRNESESDLHPHQLRSLYKELSGMPPAFDRLILMVIDGLPAELVLGKDGKPPSKALMEAMPYTQSLLANGMAIGFHAKAAPPTVTMPRLKAMVSGAIGGFLDVAMNFNTQAMLDDNLLGQFFKIGWKMVMLGDETWLKLFPGLFLRHDGVSSFFVKDTVHVDQNVSRHLGYELSRDDWDFLILHYLGLDHVGHIGGRNSALMAPKLREMDEVVKMIHMNSILNQKNDEGQTLLVVVSDHGMTESGNHGGSSYEETDSLALFIGVKNNISDDFLSTHNIVHQVDIAPTLALLFGVPIPKNNVGVLIAEIFGYLSEDQQMKALELNSWQLLRLLQAQIPGLSCRNYPCDGSRDDQESRIAKCSGSMEAMFCCLYTNAALLQKSWMSKEISRSNSREDYTSTVVGYYEFLRTASEWLSRRATDKPVRLLTVGIAAMLLSCLILLSLLFHTCKEVYLREQSLFDLESIKQTWYLDETFVLGVVLILIVSMASSSMVEEEQYIWHFVASTLNLLLLRKTIKCPTGAGAQDLRSSSKGKNKISFCRLSSISVVLISGRILRGWHQGGVNWTNLPDISKWLEQAGTDNVKSIQLVSCLLVMSLTLCVLFLFGFNMKFVLVIGFSFLMSGLLVLQHFVKHQDGMFASSSYSTTTLVQIIYAIMGISTFGTVVALPWFVRFSTSEMGLSHDLYMSTSVPNEVQNNTLLVKLRESLYLVGWEYISFWCLLQLLLQQTINSMTILLLLVQILASMLYFSYSGLHQKQWVEIAALYFLGMAGHFALGNSNSLATIDVAGAFMGISNHSTVLSGILMFIITYASPMLFILSMVMYVSVKDTSYLPSLVNADSTQLLKLMLGFPCLVPLGLNSILLTAYTIVLLIMRNHLFVWSVFSPKYIYVCTTTICVYIGVSVVATTVTYTYWVLGLSKKMQSKRGHHHLR</sequence>
<evidence type="ECO:0000256" key="3">
    <source>
        <dbReference type="ARBA" id="ARBA00005315"/>
    </source>
</evidence>
<feature type="transmembrane region" description="Helical" evidence="11">
    <location>
        <begin position="940"/>
        <end position="968"/>
    </location>
</feature>
<gene>
    <name evidence="13" type="ORF">D8674_013408</name>
</gene>
<evidence type="ECO:0000256" key="8">
    <source>
        <dbReference type="ARBA" id="ARBA00022989"/>
    </source>
</evidence>
<dbReference type="InterPro" id="IPR037674">
    <property type="entry name" value="PIG-G_N"/>
</dbReference>
<comment type="subcellular location">
    <subcellularLocation>
        <location evidence="1">Endoplasmic reticulum membrane</location>
        <topology evidence="1">Multi-pass membrane protein</topology>
    </subcellularLocation>
</comment>
<evidence type="ECO:0000313" key="14">
    <source>
        <dbReference type="Proteomes" id="UP000327157"/>
    </source>
</evidence>
<evidence type="ECO:0000256" key="2">
    <source>
        <dbReference type="ARBA" id="ARBA00004687"/>
    </source>
</evidence>
<dbReference type="InterPro" id="IPR045687">
    <property type="entry name" value="PIGG/GPI7_C"/>
</dbReference>
<dbReference type="GO" id="GO:0005789">
    <property type="term" value="C:endoplasmic reticulum membrane"/>
    <property type="evidence" value="ECO:0007669"/>
    <property type="project" value="UniProtKB-SubCell"/>
</dbReference>
<feature type="domain" description="GPI ethanolamine phosphate transferase 2 C-terminal" evidence="12">
    <location>
        <begin position="526"/>
        <end position="963"/>
    </location>
</feature>
<dbReference type="Pfam" id="PF01663">
    <property type="entry name" value="Phosphodiest"/>
    <property type="match status" value="1"/>
</dbReference>
<dbReference type="EMBL" id="SMOL01000401">
    <property type="protein sequence ID" value="KAB2617539.1"/>
    <property type="molecule type" value="Genomic_DNA"/>
</dbReference>
<keyword evidence="9 11" id="KW-0472">Membrane</keyword>
<dbReference type="CDD" id="cd16024">
    <property type="entry name" value="GPI_EPT_2"/>
    <property type="match status" value="1"/>
</dbReference>
<feature type="transmembrane region" description="Helical" evidence="11">
    <location>
        <begin position="704"/>
        <end position="724"/>
    </location>
</feature>
<dbReference type="AlphaFoldDB" id="A0A5N5GPR8"/>
<keyword evidence="4" id="KW-0337">GPI-anchor biosynthesis</keyword>
<feature type="transmembrane region" description="Helical" evidence="11">
    <location>
        <begin position="855"/>
        <end position="879"/>
    </location>
</feature>
<evidence type="ECO:0000256" key="7">
    <source>
        <dbReference type="ARBA" id="ARBA00022824"/>
    </source>
</evidence>
<dbReference type="InterPro" id="IPR002591">
    <property type="entry name" value="Phosphodiest/P_Trfase"/>
</dbReference>
<keyword evidence="6 11" id="KW-0812">Transmembrane</keyword>
<dbReference type="FunFam" id="3.40.720.10:FF:000078">
    <property type="entry name" value="GPI ethanolamine phosphate transferase 2 isoform X4"/>
    <property type="match status" value="1"/>
</dbReference>
<evidence type="ECO:0000256" key="4">
    <source>
        <dbReference type="ARBA" id="ARBA00022502"/>
    </source>
</evidence>
<feature type="transmembrane region" description="Helical" evidence="11">
    <location>
        <begin position="638"/>
        <end position="658"/>
    </location>
</feature>
<dbReference type="InterPro" id="IPR039527">
    <property type="entry name" value="PIGG/GPI7"/>
</dbReference>
<feature type="transmembrane region" description="Helical" evidence="11">
    <location>
        <begin position="784"/>
        <end position="803"/>
    </location>
</feature>
<feature type="transmembrane region" description="Helical" evidence="11">
    <location>
        <begin position="760"/>
        <end position="778"/>
    </location>
</feature>
<keyword evidence="14" id="KW-1185">Reference proteome</keyword>
<dbReference type="GO" id="GO:0006506">
    <property type="term" value="P:GPI anchor biosynthetic process"/>
    <property type="evidence" value="ECO:0007669"/>
    <property type="project" value="UniProtKB-UniPathway"/>
</dbReference>